<dbReference type="KEGG" id="ima:PO878_17060"/>
<dbReference type="PANTHER" id="PTHR36529">
    <property type="entry name" value="SLL1095 PROTEIN"/>
    <property type="match status" value="1"/>
</dbReference>
<dbReference type="RefSeq" id="WP_272735738.1">
    <property type="nucleotide sequence ID" value="NZ_CP116942.1"/>
</dbReference>
<organism evidence="1 2">
    <name type="scientific">Iamia majanohamensis</name>
    <dbReference type="NCBI Taxonomy" id="467976"/>
    <lineage>
        <taxon>Bacteria</taxon>
        <taxon>Bacillati</taxon>
        <taxon>Actinomycetota</taxon>
        <taxon>Acidimicrobiia</taxon>
        <taxon>Acidimicrobiales</taxon>
        <taxon>Iamiaceae</taxon>
        <taxon>Iamia</taxon>
    </lineage>
</organism>
<reference evidence="1" key="1">
    <citation type="submission" date="2023-01" db="EMBL/GenBank/DDBJ databases">
        <title>The diversity of Class Acidimicrobiia in South China Sea sediment environments and the proposal of Iamia marina sp. nov., a novel species of the genus Iamia.</title>
        <authorList>
            <person name="He Y."/>
            <person name="Tian X."/>
        </authorList>
    </citation>
    <scope>NUCLEOTIDE SEQUENCE</scope>
    <source>
        <strain evidence="1">DSM 19957</strain>
    </source>
</reference>
<dbReference type="AlphaFoldDB" id="A0AAE9Y4I7"/>
<dbReference type="InterPro" id="IPR029044">
    <property type="entry name" value="Nucleotide-diphossugar_trans"/>
</dbReference>
<accession>A0AAE9Y4I7</accession>
<dbReference type="Gene3D" id="3.90.550.10">
    <property type="entry name" value="Spore Coat Polysaccharide Biosynthesis Protein SpsA, Chain A"/>
    <property type="match status" value="1"/>
</dbReference>
<dbReference type="PANTHER" id="PTHR36529:SF1">
    <property type="entry name" value="GLYCOSYLTRANSFERASE"/>
    <property type="match status" value="1"/>
</dbReference>
<protein>
    <submittedName>
        <fullName evidence="1">DUF2064 domain-containing protein</fullName>
    </submittedName>
</protein>
<proteinExistence type="predicted"/>
<dbReference type="Pfam" id="PF09837">
    <property type="entry name" value="DUF2064"/>
    <property type="match status" value="1"/>
</dbReference>
<evidence type="ECO:0000313" key="1">
    <source>
        <dbReference type="EMBL" id="WCO66214.1"/>
    </source>
</evidence>
<name>A0AAE9Y4I7_9ACTN</name>
<keyword evidence="2" id="KW-1185">Reference proteome</keyword>
<dbReference type="SUPFAM" id="SSF53448">
    <property type="entry name" value="Nucleotide-diphospho-sugar transferases"/>
    <property type="match status" value="1"/>
</dbReference>
<dbReference type="InterPro" id="IPR018641">
    <property type="entry name" value="Trfase_1_rSAM/seldom-assoc"/>
</dbReference>
<sequence length="214" mass="22116">MHLLVMAKEPRPGRVKTRLCPPCTPEEAAELAAAAIADTLDAVAACGADRRVVALDGEPGPWLPEGFEVIPQVDGPLGRRLDAAWAAVDGPGVQIGMDTPQVDGPLLDVALGLLADGAPCVLGDATDGGWWAIGLQRAVPDLFGPVPTSRDDTGALQRERCRALGLEVTDLPALTDVDHVDDALEVARAAPDGLFGRTLAGLDLGGRATPDGSR</sequence>
<evidence type="ECO:0000313" key="2">
    <source>
        <dbReference type="Proteomes" id="UP001216390"/>
    </source>
</evidence>
<dbReference type="EMBL" id="CP116942">
    <property type="protein sequence ID" value="WCO66214.1"/>
    <property type="molecule type" value="Genomic_DNA"/>
</dbReference>
<dbReference type="Proteomes" id="UP001216390">
    <property type="component" value="Chromosome"/>
</dbReference>
<gene>
    <name evidence="1" type="ORF">PO878_17060</name>
</gene>